<gene>
    <name evidence="8" type="ORF">LSH36_148g05026</name>
</gene>
<feature type="domain" description="Reverse transcriptase RNase H-like" evidence="7">
    <location>
        <begin position="31"/>
        <end position="130"/>
    </location>
</feature>
<dbReference type="InterPro" id="IPR050951">
    <property type="entry name" value="Retrovirus_Pol_polyprotein"/>
</dbReference>
<dbReference type="AlphaFoldDB" id="A0AAD9N973"/>
<dbReference type="InterPro" id="IPR041373">
    <property type="entry name" value="RT_RNaseH"/>
</dbReference>
<protein>
    <recommendedName>
        <fullName evidence="7">Reverse transcriptase RNase H-like domain-containing protein</fullName>
    </recommendedName>
</protein>
<keyword evidence="3" id="KW-0540">Nuclease</keyword>
<sequence>MNTASWDVNYQVCFETLKDEITTVSSPQYYDPTIPVSLEVDASQKGLGAALIQQAEPVAYRSKTFTECQSRYSNIEREMLAIVHGVQRFHTYLYGHEFKLITDHKPLVTICSNPLDAAPPRLQRYGDCLDQIRASWIPFKRETTLAIRGETKCKHLTVWVVLVLLSEGELIPHAVTVGSKRWVSNCCRSEGKVMTMMMQTPSARTHRENWTSKRTFDMDSDELMIKTKIKTGTPCKGASPLST</sequence>
<evidence type="ECO:0000256" key="5">
    <source>
        <dbReference type="ARBA" id="ARBA00022801"/>
    </source>
</evidence>
<dbReference type="EMBL" id="JAODUP010000148">
    <property type="protein sequence ID" value="KAK2159686.1"/>
    <property type="molecule type" value="Genomic_DNA"/>
</dbReference>
<dbReference type="GO" id="GO:0004519">
    <property type="term" value="F:endonuclease activity"/>
    <property type="evidence" value="ECO:0007669"/>
    <property type="project" value="UniProtKB-KW"/>
</dbReference>
<dbReference type="Pfam" id="PF17917">
    <property type="entry name" value="RT_RNaseH"/>
    <property type="match status" value="1"/>
</dbReference>
<keyword evidence="2" id="KW-0548">Nucleotidyltransferase</keyword>
<dbReference type="PANTHER" id="PTHR37984">
    <property type="entry name" value="PROTEIN CBG26694"/>
    <property type="match status" value="1"/>
</dbReference>
<dbReference type="GO" id="GO:0003964">
    <property type="term" value="F:RNA-directed DNA polymerase activity"/>
    <property type="evidence" value="ECO:0007669"/>
    <property type="project" value="UniProtKB-KW"/>
</dbReference>
<dbReference type="GO" id="GO:0016787">
    <property type="term" value="F:hydrolase activity"/>
    <property type="evidence" value="ECO:0007669"/>
    <property type="project" value="UniProtKB-KW"/>
</dbReference>
<dbReference type="Proteomes" id="UP001208570">
    <property type="component" value="Unassembled WGS sequence"/>
</dbReference>
<accession>A0AAD9N973</accession>
<evidence type="ECO:0000313" key="8">
    <source>
        <dbReference type="EMBL" id="KAK2159686.1"/>
    </source>
</evidence>
<dbReference type="InterPro" id="IPR043502">
    <property type="entry name" value="DNA/RNA_pol_sf"/>
</dbReference>
<dbReference type="SUPFAM" id="SSF56672">
    <property type="entry name" value="DNA/RNA polymerases"/>
    <property type="match status" value="1"/>
</dbReference>
<keyword evidence="4" id="KW-0255">Endonuclease</keyword>
<dbReference type="PANTHER" id="PTHR37984:SF7">
    <property type="entry name" value="INTEGRASE CATALYTIC DOMAIN-CONTAINING PROTEIN"/>
    <property type="match status" value="1"/>
</dbReference>
<dbReference type="FunFam" id="3.10.20.370:FF:000001">
    <property type="entry name" value="Retrovirus-related Pol polyprotein from transposon 17.6-like protein"/>
    <property type="match status" value="1"/>
</dbReference>
<name>A0AAD9N973_9ANNE</name>
<dbReference type="CDD" id="cd09274">
    <property type="entry name" value="RNase_HI_RT_Ty3"/>
    <property type="match status" value="1"/>
</dbReference>
<organism evidence="8 9">
    <name type="scientific">Paralvinella palmiformis</name>
    <dbReference type="NCBI Taxonomy" id="53620"/>
    <lineage>
        <taxon>Eukaryota</taxon>
        <taxon>Metazoa</taxon>
        <taxon>Spiralia</taxon>
        <taxon>Lophotrochozoa</taxon>
        <taxon>Annelida</taxon>
        <taxon>Polychaeta</taxon>
        <taxon>Sedentaria</taxon>
        <taxon>Canalipalpata</taxon>
        <taxon>Terebellida</taxon>
        <taxon>Terebelliformia</taxon>
        <taxon>Alvinellidae</taxon>
        <taxon>Paralvinella</taxon>
    </lineage>
</organism>
<comment type="caution">
    <text evidence="8">The sequence shown here is derived from an EMBL/GenBank/DDBJ whole genome shotgun (WGS) entry which is preliminary data.</text>
</comment>
<evidence type="ECO:0000313" key="9">
    <source>
        <dbReference type="Proteomes" id="UP001208570"/>
    </source>
</evidence>
<dbReference type="Gene3D" id="3.10.20.370">
    <property type="match status" value="1"/>
</dbReference>
<keyword evidence="1" id="KW-0808">Transferase</keyword>
<keyword evidence="5" id="KW-0378">Hydrolase</keyword>
<evidence type="ECO:0000256" key="4">
    <source>
        <dbReference type="ARBA" id="ARBA00022759"/>
    </source>
</evidence>
<reference evidence="8" key="1">
    <citation type="journal article" date="2023" name="Mol. Biol. Evol.">
        <title>Third-Generation Sequencing Reveals the Adaptive Role of the Epigenome in Three Deep-Sea Polychaetes.</title>
        <authorList>
            <person name="Perez M."/>
            <person name="Aroh O."/>
            <person name="Sun Y."/>
            <person name="Lan Y."/>
            <person name="Juniper S.K."/>
            <person name="Young C.R."/>
            <person name="Angers B."/>
            <person name="Qian P.Y."/>
        </authorList>
    </citation>
    <scope>NUCLEOTIDE SEQUENCE</scope>
    <source>
        <strain evidence="8">P08H-3</strain>
    </source>
</reference>
<keyword evidence="6" id="KW-0695">RNA-directed DNA polymerase</keyword>
<evidence type="ECO:0000256" key="1">
    <source>
        <dbReference type="ARBA" id="ARBA00022679"/>
    </source>
</evidence>
<evidence type="ECO:0000256" key="3">
    <source>
        <dbReference type="ARBA" id="ARBA00022722"/>
    </source>
</evidence>
<proteinExistence type="predicted"/>
<evidence type="ECO:0000259" key="7">
    <source>
        <dbReference type="Pfam" id="PF17917"/>
    </source>
</evidence>
<evidence type="ECO:0000256" key="6">
    <source>
        <dbReference type="ARBA" id="ARBA00022918"/>
    </source>
</evidence>
<evidence type="ECO:0000256" key="2">
    <source>
        <dbReference type="ARBA" id="ARBA00022695"/>
    </source>
</evidence>
<keyword evidence="9" id="KW-1185">Reference proteome</keyword>